<proteinExistence type="predicted"/>
<sequence length="273" mass="31275">MNFVPACFIAKIVSHISRASVEQAEKVFGLYGQYAEHLLDKKYGFFFFMARGHCVLSFIPWSGAGSYMLRMQEDSVISEEYKPNHCGEISLTVSTDAPFNANAMKELLRRAPYANVISLTLSYNVVNKKVVEVIGGLRITDFVLLKVVWSDSQMIIKKFIERKCLRSMKVLGGPAQRMEQVYQLLRLLVQPQFRELGISVDRNSPFPVVAQIHKTVQLHRDEMSGKILNFSLCSVNRNRKCKRNLEEITALNKLSSLSKKHNEPRKNHYQLMI</sequence>
<evidence type="ECO:0000313" key="1">
    <source>
        <dbReference type="EMBL" id="KAK0429119.1"/>
    </source>
</evidence>
<name>A0AA39ISY7_9BILA</name>
<gene>
    <name evidence="1" type="ORF">QR680_011207</name>
</gene>
<dbReference type="Proteomes" id="UP001175271">
    <property type="component" value="Unassembled WGS sequence"/>
</dbReference>
<organism evidence="1 2">
    <name type="scientific">Steinernema hermaphroditum</name>
    <dbReference type="NCBI Taxonomy" id="289476"/>
    <lineage>
        <taxon>Eukaryota</taxon>
        <taxon>Metazoa</taxon>
        <taxon>Ecdysozoa</taxon>
        <taxon>Nematoda</taxon>
        <taxon>Chromadorea</taxon>
        <taxon>Rhabditida</taxon>
        <taxon>Tylenchina</taxon>
        <taxon>Panagrolaimomorpha</taxon>
        <taxon>Strongyloidoidea</taxon>
        <taxon>Steinernematidae</taxon>
        <taxon>Steinernema</taxon>
    </lineage>
</organism>
<protein>
    <submittedName>
        <fullName evidence="1">Uncharacterized protein</fullName>
    </submittedName>
</protein>
<dbReference type="EMBL" id="JAUCMV010000001">
    <property type="protein sequence ID" value="KAK0429119.1"/>
    <property type="molecule type" value="Genomic_DNA"/>
</dbReference>
<evidence type="ECO:0000313" key="2">
    <source>
        <dbReference type="Proteomes" id="UP001175271"/>
    </source>
</evidence>
<keyword evidence="2" id="KW-1185">Reference proteome</keyword>
<dbReference type="AlphaFoldDB" id="A0AA39ISY7"/>
<comment type="caution">
    <text evidence="1">The sequence shown here is derived from an EMBL/GenBank/DDBJ whole genome shotgun (WGS) entry which is preliminary data.</text>
</comment>
<reference evidence="1" key="1">
    <citation type="submission" date="2023-06" db="EMBL/GenBank/DDBJ databases">
        <title>Genomic analysis of the entomopathogenic nematode Steinernema hermaphroditum.</title>
        <authorList>
            <person name="Schwarz E.M."/>
            <person name="Heppert J.K."/>
            <person name="Baniya A."/>
            <person name="Schwartz H.T."/>
            <person name="Tan C.-H."/>
            <person name="Antoshechkin I."/>
            <person name="Sternberg P.W."/>
            <person name="Goodrich-Blair H."/>
            <person name="Dillman A.R."/>
        </authorList>
    </citation>
    <scope>NUCLEOTIDE SEQUENCE</scope>
    <source>
        <strain evidence="1">PS9179</strain>
        <tissue evidence="1">Whole animal</tissue>
    </source>
</reference>
<accession>A0AA39ISY7</accession>